<keyword evidence="10" id="KW-1185">Reference proteome</keyword>
<keyword evidence="1" id="KW-0813">Transport</keyword>
<feature type="binding site" description="axial binding residue" evidence="7">
    <location>
        <position position="63"/>
    </location>
    <ligand>
        <name>heme c</name>
        <dbReference type="ChEBI" id="CHEBI:61717"/>
    </ligand>
    <ligandPart>
        <name>Fe</name>
        <dbReference type="ChEBI" id="CHEBI:18248"/>
    </ligandPart>
</feature>
<dbReference type="InterPro" id="IPR009056">
    <property type="entry name" value="Cyt_c-like_dom"/>
</dbReference>
<evidence type="ECO:0000256" key="4">
    <source>
        <dbReference type="ARBA" id="ARBA00022982"/>
    </source>
</evidence>
<dbReference type="PANTHER" id="PTHR37823:SF4">
    <property type="entry name" value="MENAQUINOL-CYTOCHROME C REDUCTASE CYTOCHROME B_C SUBUNIT"/>
    <property type="match status" value="1"/>
</dbReference>
<feature type="binding site" description="covalent" evidence="6">
    <location>
        <position position="62"/>
    </location>
    <ligand>
        <name>heme c</name>
        <dbReference type="ChEBI" id="CHEBI:61717"/>
    </ligand>
</feature>
<keyword evidence="3 7" id="KW-0479">Metal-binding</keyword>
<protein>
    <submittedName>
        <fullName evidence="9">Cytochrome c</fullName>
    </submittedName>
</protein>
<dbReference type="Gene3D" id="1.10.760.10">
    <property type="entry name" value="Cytochrome c-like domain"/>
    <property type="match status" value="1"/>
</dbReference>
<evidence type="ECO:0000259" key="8">
    <source>
        <dbReference type="PROSITE" id="PS51007"/>
    </source>
</evidence>
<accession>A0A6B8RGU0</accession>
<sequence>MYKWALFILLIGAFSLGIVELFVEADKHQAELAEASKPEVVSSVPLDTVAAEAVYKQSCISCHGGNLEGVAGPALINVGSLMTETKILKQITNGGGGMPPFKGAIKDDQIANLAKWLATHK</sequence>
<gene>
    <name evidence="9" type="ORF">EHS13_06755</name>
</gene>
<dbReference type="GO" id="GO:0009055">
    <property type="term" value="F:electron transfer activity"/>
    <property type="evidence" value="ECO:0007669"/>
    <property type="project" value="InterPro"/>
</dbReference>
<evidence type="ECO:0000256" key="5">
    <source>
        <dbReference type="ARBA" id="ARBA00023004"/>
    </source>
</evidence>
<dbReference type="InterPro" id="IPR051811">
    <property type="entry name" value="Cytochrome_c550/c551-like"/>
</dbReference>
<proteinExistence type="predicted"/>
<evidence type="ECO:0000256" key="2">
    <source>
        <dbReference type="ARBA" id="ARBA00022617"/>
    </source>
</evidence>
<evidence type="ECO:0000256" key="7">
    <source>
        <dbReference type="PIRSR" id="PIRSR000025-2"/>
    </source>
</evidence>
<dbReference type="PIRSF" id="PIRSF000025">
    <property type="entry name" value="Cytc_Bsub_c550"/>
    <property type="match status" value="1"/>
</dbReference>
<feature type="domain" description="Cytochrome c" evidence="8">
    <location>
        <begin position="46"/>
        <end position="121"/>
    </location>
</feature>
<dbReference type="GO" id="GO:0016020">
    <property type="term" value="C:membrane"/>
    <property type="evidence" value="ECO:0007669"/>
    <property type="project" value="InterPro"/>
</dbReference>
<dbReference type="SUPFAM" id="SSF46626">
    <property type="entry name" value="Cytochrome c"/>
    <property type="match status" value="1"/>
</dbReference>
<keyword evidence="2 6" id="KW-0349">Heme</keyword>
<evidence type="ECO:0000313" key="10">
    <source>
        <dbReference type="Proteomes" id="UP000426246"/>
    </source>
</evidence>
<reference evidence="10" key="1">
    <citation type="submission" date="2018-11" db="EMBL/GenBank/DDBJ databases">
        <title>Complete genome sequence of Paenibacillus sp. ML311-T8.</title>
        <authorList>
            <person name="Nam Y.-D."/>
            <person name="Kang J."/>
            <person name="Chung W.-H."/>
            <person name="Park Y.S."/>
        </authorList>
    </citation>
    <scope>NUCLEOTIDE SEQUENCE [LARGE SCALE GENOMIC DNA]</scope>
    <source>
        <strain evidence="10">ML311-T8</strain>
    </source>
</reference>
<keyword evidence="5 7" id="KW-0408">Iron</keyword>
<name>A0A6B8RGU0_9BACL</name>
<dbReference type="RefSeq" id="WP_155699615.1">
    <property type="nucleotide sequence ID" value="NZ_CP034235.1"/>
</dbReference>
<evidence type="ECO:0000256" key="1">
    <source>
        <dbReference type="ARBA" id="ARBA00022448"/>
    </source>
</evidence>
<dbReference type="InterPro" id="IPR012218">
    <property type="entry name" value="Cyt_c_BACSU-c550-type"/>
</dbReference>
<organism evidence="9 10">
    <name type="scientific">Paenibacillus psychroresistens</name>
    <dbReference type="NCBI Taxonomy" id="1778678"/>
    <lineage>
        <taxon>Bacteria</taxon>
        <taxon>Bacillati</taxon>
        <taxon>Bacillota</taxon>
        <taxon>Bacilli</taxon>
        <taxon>Bacillales</taxon>
        <taxon>Paenibacillaceae</taxon>
        <taxon>Paenibacillus</taxon>
    </lineage>
</organism>
<dbReference type="PANTHER" id="PTHR37823">
    <property type="entry name" value="CYTOCHROME C-553-LIKE"/>
    <property type="match status" value="1"/>
</dbReference>
<comment type="PTM">
    <text evidence="6">Binds 1 heme c group covalently per subunit.</text>
</comment>
<dbReference type="AlphaFoldDB" id="A0A6B8RGU0"/>
<feature type="binding site" description="axial binding residue" evidence="7">
    <location>
        <position position="98"/>
    </location>
    <ligand>
        <name>heme c</name>
        <dbReference type="ChEBI" id="CHEBI:61717"/>
    </ligand>
    <ligandPart>
        <name>Fe</name>
        <dbReference type="ChEBI" id="CHEBI:18248"/>
    </ligandPart>
</feature>
<keyword evidence="4" id="KW-0249">Electron transport</keyword>
<dbReference type="GO" id="GO:0020037">
    <property type="term" value="F:heme binding"/>
    <property type="evidence" value="ECO:0007669"/>
    <property type="project" value="InterPro"/>
</dbReference>
<evidence type="ECO:0000313" key="9">
    <source>
        <dbReference type="EMBL" id="QGQ94608.1"/>
    </source>
</evidence>
<dbReference type="GO" id="GO:0005506">
    <property type="term" value="F:iron ion binding"/>
    <property type="evidence" value="ECO:0007669"/>
    <property type="project" value="InterPro"/>
</dbReference>
<dbReference type="OrthoDB" id="7933886at2"/>
<evidence type="ECO:0000256" key="6">
    <source>
        <dbReference type="PIRSR" id="PIRSR000025-1"/>
    </source>
</evidence>
<dbReference type="Pfam" id="PF13442">
    <property type="entry name" value="Cytochrome_CBB3"/>
    <property type="match status" value="1"/>
</dbReference>
<dbReference type="EMBL" id="CP034235">
    <property type="protein sequence ID" value="QGQ94608.1"/>
    <property type="molecule type" value="Genomic_DNA"/>
</dbReference>
<dbReference type="KEGG" id="ppsc:EHS13_06755"/>
<feature type="binding site" description="covalent" evidence="6">
    <location>
        <position position="59"/>
    </location>
    <ligand>
        <name>heme c</name>
        <dbReference type="ChEBI" id="CHEBI:61717"/>
    </ligand>
</feature>
<dbReference type="InterPro" id="IPR036909">
    <property type="entry name" value="Cyt_c-like_dom_sf"/>
</dbReference>
<dbReference type="Proteomes" id="UP000426246">
    <property type="component" value="Chromosome"/>
</dbReference>
<dbReference type="PROSITE" id="PS51007">
    <property type="entry name" value="CYTC"/>
    <property type="match status" value="1"/>
</dbReference>
<evidence type="ECO:0000256" key="3">
    <source>
        <dbReference type="ARBA" id="ARBA00022723"/>
    </source>
</evidence>